<feature type="domain" description="Ig-like" evidence="2">
    <location>
        <begin position="82"/>
        <end position="166"/>
    </location>
</feature>
<dbReference type="FunFam" id="2.60.40.10:FF:000437">
    <property type="entry name" value="Beat-IIIc, isoform A"/>
    <property type="match status" value="1"/>
</dbReference>
<accession>A0A9P0NDG6</accession>
<dbReference type="PROSITE" id="PS50835">
    <property type="entry name" value="IG_LIKE"/>
    <property type="match status" value="1"/>
</dbReference>
<protein>
    <recommendedName>
        <fullName evidence="2">Ig-like domain-containing protein</fullName>
    </recommendedName>
</protein>
<reference evidence="3" key="1">
    <citation type="submission" date="2022-02" db="EMBL/GenBank/DDBJ databases">
        <authorList>
            <person name="King R."/>
        </authorList>
    </citation>
    <scope>NUCLEOTIDE SEQUENCE</scope>
</reference>
<dbReference type="InterPro" id="IPR007110">
    <property type="entry name" value="Ig-like_dom"/>
</dbReference>
<dbReference type="PANTHER" id="PTHR21261">
    <property type="entry name" value="BEAT PROTEIN"/>
    <property type="match status" value="1"/>
</dbReference>
<reference evidence="3" key="2">
    <citation type="submission" date="2022-10" db="EMBL/GenBank/DDBJ databases">
        <authorList>
            <consortium name="ENA_rothamsted_submissions"/>
            <consortium name="culmorum"/>
            <person name="King R."/>
        </authorList>
    </citation>
    <scope>NUCLEOTIDE SEQUENCE</scope>
</reference>
<dbReference type="InterPro" id="IPR013783">
    <property type="entry name" value="Ig-like_fold"/>
</dbReference>
<evidence type="ECO:0000259" key="2">
    <source>
        <dbReference type="PROSITE" id="PS50835"/>
    </source>
</evidence>
<gene>
    <name evidence="3" type="ORF">APHIGO_LOCUS4148</name>
</gene>
<proteinExistence type="predicted"/>
<dbReference type="InterPro" id="IPR036179">
    <property type="entry name" value="Ig-like_dom_sf"/>
</dbReference>
<sequence length="320" mass="36313">MFNRRCPGSSMKKQKKIRKFDGEENKNTVIHFKPNFKMGECQSTTKTTSIMMALLFLIIDPCDIGEAVKMIGVKVPAYIFMGDSVQLFCDYDMQMDKLYSVIWYKDNEEFYRYVATSKHLKHSFNMDGITVDHTYSDSTKVTLRHANLLMNGEYKCEVSAEAPFFTTVHAESKMAIISLPKPKDLTKINGGSGVYQTSDTIYLNCTSGESFPAARLRWYINDKMVISNYDRSEKLHNGLYISISKLNLSISPDHFNNGLMKVTCQAIINIGRPKALPPPKEYKREAILLVRGSAVAMCLTFNFKLTLITLTSTLFLLNTS</sequence>
<organism evidence="3 4">
    <name type="scientific">Aphis gossypii</name>
    <name type="common">Cotton aphid</name>
    <dbReference type="NCBI Taxonomy" id="80765"/>
    <lineage>
        <taxon>Eukaryota</taxon>
        <taxon>Metazoa</taxon>
        <taxon>Ecdysozoa</taxon>
        <taxon>Arthropoda</taxon>
        <taxon>Hexapoda</taxon>
        <taxon>Insecta</taxon>
        <taxon>Pterygota</taxon>
        <taxon>Neoptera</taxon>
        <taxon>Paraneoptera</taxon>
        <taxon>Hemiptera</taxon>
        <taxon>Sternorrhyncha</taxon>
        <taxon>Aphidomorpha</taxon>
        <taxon>Aphidoidea</taxon>
        <taxon>Aphididae</taxon>
        <taxon>Aphidini</taxon>
        <taxon>Aphis</taxon>
        <taxon>Aphis</taxon>
    </lineage>
</organism>
<dbReference type="PANTHER" id="PTHR21261:SF15">
    <property type="entry name" value="BEATEN PATH IIIA, ISOFORM D-RELATED"/>
    <property type="match status" value="1"/>
</dbReference>
<evidence type="ECO:0000313" key="4">
    <source>
        <dbReference type="Proteomes" id="UP001154329"/>
    </source>
</evidence>
<dbReference type="Gene3D" id="2.60.40.10">
    <property type="entry name" value="Immunoglobulins"/>
    <property type="match status" value="2"/>
</dbReference>
<dbReference type="AlphaFoldDB" id="A0A9P0NDG6"/>
<keyword evidence="1" id="KW-1015">Disulfide bond</keyword>
<dbReference type="OrthoDB" id="6415662at2759"/>
<dbReference type="Proteomes" id="UP001154329">
    <property type="component" value="Chromosome 2"/>
</dbReference>
<dbReference type="InterPro" id="IPR013162">
    <property type="entry name" value="CD80_C2-set"/>
</dbReference>
<evidence type="ECO:0000313" key="3">
    <source>
        <dbReference type="EMBL" id="CAH1720854.1"/>
    </source>
</evidence>
<dbReference type="SUPFAM" id="SSF48726">
    <property type="entry name" value="Immunoglobulin"/>
    <property type="match status" value="2"/>
</dbReference>
<keyword evidence="4" id="KW-1185">Reference proteome</keyword>
<evidence type="ECO:0000256" key="1">
    <source>
        <dbReference type="ARBA" id="ARBA00023157"/>
    </source>
</evidence>
<name>A0A9P0NDG6_APHGO</name>
<dbReference type="Pfam" id="PF08205">
    <property type="entry name" value="C2-set_2"/>
    <property type="match status" value="1"/>
</dbReference>
<dbReference type="EMBL" id="OU899035">
    <property type="protein sequence ID" value="CAH1720854.1"/>
    <property type="molecule type" value="Genomic_DNA"/>
</dbReference>